<accession>A0A1G6NQT4</accession>
<dbReference type="AlphaFoldDB" id="A0A1G6NQT4"/>
<evidence type="ECO:0000313" key="2">
    <source>
        <dbReference type="Proteomes" id="UP000198943"/>
    </source>
</evidence>
<sequence length="87" mass="10077">MGTEMAKVQDRDTVKGLLPCPLCGGEVTLWNYEFGTVKVFECKACRTRFIFPWDKDVSEWNKRVPQTWTSKAFERIGEVNKMIEVAE</sequence>
<name>A0A1G6NQT4_9FIRM</name>
<gene>
    <name evidence="1" type="ORF">SAMN04487864_11555</name>
</gene>
<proteinExistence type="predicted"/>
<evidence type="ECO:0000313" key="1">
    <source>
        <dbReference type="EMBL" id="SDC70243.1"/>
    </source>
</evidence>
<reference evidence="2" key="1">
    <citation type="submission" date="2016-10" db="EMBL/GenBank/DDBJ databases">
        <authorList>
            <person name="Varghese N."/>
            <person name="Submissions S."/>
        </authorList>
    </citation>
    <scope>NUCLEOTIDE SEQUENCE [LARGE SCALE GENOMIC DNA]</scope>
    <source>
        <strain evidence="2">DSM 11005</strain>
    </source>
</reference>
<protein>
    <submittedName>
        <fullName evidence="1">Uncharacterized protein</fullName>
    </submittedName>
</protein>
<dbReference type="Proteomes" id="UP000198943">
    <property type="component" value="Unassembled WGS sequence"/>
</dbReference>
<dbReference type="EMBL" id="FMYW01000015">
    <property type="protein sequence ID" value="SDC70243.1"/>
    <property type="molecule type" value="Genomic_DNA"/>
</dbReference>
<organism evidence="1 2">
    <name type="scientific">Succiniclasticum ruminis</name>
    <dbReference type="NCBI Taxonomy" id="40841"/>
    <lineage>
        <taxon>Bacteria</taxon>
        <taxon>Bacillati</taxon>
        <taxon>Bacillota</taxon>
        <taxon>Negativicutes</taxon>
        <taxon>Acidaminococcales</taxon>
        <taxon>Acidaminococcaceae</taxon>
        <taxon>Succiniclasticum</taxon>
    </lineage>
</organism>
<keyword evidence="2" id="KW-1185">Reference proteome</keyword>